<name>A0A835AUY5_9POAL</name>
<dbReference type="PANTHER" id="PTHR46250:SF1">
    <property type="entry name" value="OS07G0647600 PROTEIN"/>
    <property type="match status" value="1"/>
</dbReference>
<reference evidence="3" key="1">
    <citation type="submission" date="2020-07" db="EMBL/GenBank/DDBJ databases">
        <title>Genome sequence and genetic diversity analysis of an under-domesticated orphan crop, white fonio (Digitaria exilis).</title>
        <authorList>
            <person name="Bennetzen J.L."/>
            <person name="Chen S."/>
            <person name="Ma X."/>
            <person name="Wang X."/>
            <person name="Yssel A.E.J."/>
            <person name="Chaluvadi S.R."/>
            <person name="Johnson M."/>
            <person name="Gangashetty P."/>
            <person name="Hamidou F."/>
            <person name="Sanogo M.D."/>
            <person name="Zwaenepoel A."/>
            <person name="Wallace J."/>
            <person name="Van De Peer Y."/>
            <person name="Van Deynze A."/>
        </authorList>
    </citation>
    <scope>NUCLEOTIDE SEQUENCE</scope>
    <source>
        <tissue evidence="3">Leaves</tissue>
    </source>
</reference>
<dbReference type="AlphaFoldDB" id="A0A835AUY5"/>
<feature type="compositionally biased region" description="Basic residues" evidence="1">
    <location>
        <begin position="167"/>
        <end position="176"/>
    </location>
</feature>
<organism evidence="3 4">
    <name type="scientific">Digitaria exilis</name>
    <dbReference type="NCBI Taxonomy" id="1010633"/>
    <lineage>
        <taxon>Eukaryota</taxon>
        <taxon>Viridiplantae</taxon>
        <taxon>Streptophyta</taxon>
        <taxon>Embryophyta</taxon>
        <taxon>Tracheophyta</taxon>
        <taxon>Spermatophyta</taxon>
        <taxon>Magnoliopsida</taxon>
        <taxon>Liliopsida</taxon>
        <taxon>Poales</taxon>
        <taxon>Poaceae</taxon>
        <taxon>PACMAD clade</taxon>
        <taxon>Panicoideae</taxon>
        <taxon>Panicodae</taxon>
        <taxon>Paniceae</taxon>
        <taxon>Anthephorinae</taxon>
        <taxon>Digitaria</taxon>
    </lineage>
</organism>
<sequence>MNHSQELRIVRGRGRNKRKWTADEDEELVKALCEVSADPIYKVEGGGFKNCYSQGIERILSQKLPGRGFSWDGARKTIQCEKQRYDEYCRDHPRAKGLYGIPFVYFDTFDAIYGKDKYIGEELEGSEEAIANMENDENTNEVGDDEAEDDGMSTGQSGRSLTATLSSKKKYRHDVKRNRTESNFPSLDKFKDLHGQFQSAIQHVSMMTAAMELFKDVNDHFQSVVQHAGAMATAMDQFKDAHDRFQSVVQRVSTTTAAMEQFKDAIDHFQSITQNGMVMAAVEYGTEMQEKSMCEEPQRKAKVTAIAEVQKLGFTGMEVVTTASIFAKEPNQMDMFLALPEIYKKDYILQMLNGMPCDSVILYTMHLTSFEAFGCKGSFSIFAF</sequence>
<evidence type="ECO:0000313" key="3">
    <source>
        <dbReference type="EMBL" id="KAF8668950.1"/>
    </source>
</evidence>
<feature type="compositionally biased region" description="Polar residues" evidence="1">
    <location>
        <begin position="153"/>
        <end position="166"/>
    </location>
</feature>
<feature type="region of interest" description="Disordered" evidence="1">
    <location>
        <begin position="134"/>
        <end position="178"/>
    </location>
</feature>
<dbReference type="InterPro" id="IPR056623">
    <property type="entry name" value="MLLE_2"/>
</dbReference>
<proteinExistence type="predicted"/>
<evidence type="ECO:0000259" key="2">
    <source>
        <dbReference type="Pfam" id="PF23950"/>
    </source>
</evidence>
<evidence type="ECO:0000313" key="4">
    <source>
        <dbReference type="Proteomes" id="UP000636709"/>
    </source>
</evidence>
<dbReference type="EMBL" id="JACEFO010002273">
    <property type="protein sequence ID" value="KAF8668950.1"/>
    <property type="molecule type" value="Genomic_DNA"/>
</dbReference>
<comment type="caution">
    <text evidence="3">The sequence shown here is derived from an EMBL/GenBank/DDBJ whole genome shotgun (WGS) entry which is preliminary data.</text>
</comment>
<feature type="compositionally biased region" description="Acidic residues" evidence="1">
    <location>
        <begin position="134"/>
        <end position="151"/>
    </location>
</feature>
<dbReference type="OrthoDB" id="618098at2759"/>
<feature type="domain" description="MLLE-like" evidence="2">
    <location>
        <begin position="297"/>
        <end position="354"/>
    </location>
</feature>
<evidence type="ECO:0000256" key="1">
    <source>
        <dbReference type="SAM" id="MobiDB-lite"/>
    </source>
</evidence>
<dbReference type="PANTHER" id="PTHR46250">
    <property type="entry name" value="MYB/SANT-LIKE DNA-BINDING DOMAIN PROTEIN-RELATED"/>
    <property type="match status" value="1"/>
</dbReference>
<protein>
    <recommendedName>
        <fullName evidence="2">MLLE-like domain-containing protein</fullName>
    </recommendedName>
</protein>
<keyword evidence="4" id="KW-1185">Reference proteome</keyword>
<dbReference type="Proteomes" id="UP000636709">
    <property type="component" value="Unassembled WGS sequence"/>
</dbReference>
<dbReference type="Pfam" id="PF23950">
    <property type="entry name" value="MLLE_2"/>
    <property type="match status" value="1"/>
</dbReference>
<accession>A0A835AUY5</accession>
<gene>
    <name evidence="3" type="ORF">HU200_052161</name>
</gene>